<dbReference type="InterPro" id="IPR000209">
    <property type="entry name" value="Peptidase_S8/S53_dom"/>
</dbReference>
<dbReference type="InterPro" id="IPR022398">
    <property type="entry name" value="Peptidase_S8_His-AS"/>
</dbReference>
<gene>
    <name evidence="12" type="ORF">GCM10023150_04350</name>
</gene>
<evidence type="ECO:0000259" key="9">
    <source>
        <dbReference type="Pfam" id="PF00082"/>
    </source>
</evidence>
<keyword evidence="4 5" id="KW-0720">Serine protease</keyword>
<protein>
    <submittedName>
        <fullName evidence="12">S8 family peptidase</fullName>
    </submittedName>
</protein>
<evidence type="ECO:0000256" key="1">
    <source>
        <dbReference type="ARBA" id="ARBA00011073"/>
    </source>
</evidence>
<comment type="similarity">
    <text evidence="1 5 6">Belongs to the peptidase S8 family.</text>
</comment>
<name>A0ABP8HUH9_9GAMM</name>
<dbReference type="InterPro" id="IPR037045">
    <property type="entry name" value="S8pro/Inhibitor_I9_sf"/>
</dbReference>
<dbReference type="SUPFAM" id="SSF54897">
    <property type="entry name" value="Protease propeptides/inhibitors"/>
    <property type="match status" value="1"/>
</dbReference>
<feature type="active site" description="Charge relay system" evidence="5">
    <location>
        <position position="341"/>
    </location>
</feature>
<feature type="signal peptide" evidence="8">
    <location>
        <begin position="1"/>
        <end position="19"/>
    </location>
</feature>
<dbReference type="InterPro" id="IPR034193">
    <property type="entry name" value="PCSK9_ProteinaseK-like"/>
</dbReference>
<dbReference type="PROSITE" id="PS00137">
    <property type="entry name" value="SUBTILASE_HIS"/>
    <property type="match status" value="1"/>
</dbReference>
<feature type="region of interest" description="Disordered" evidence="7">
    <location>
        <begin position="507"/>
        <end position="532"/>
    </location>
</feature>
<dbReference type="InterPro" id="IPR015500">
    <property type="entry name" value="Peptidase_S8_subtilisin-rel"/>
</dbReference>
<evidence type="ECO:0000313" key="12">
    <source>
        <dbReference type="EMBL" id="GAA4344644.1"/>
    </source>
</evidence>
<dbReference type="Gene3D" id="3.40.50.200">
    <property type="entry name" value="Peptidase S8/S53 domain"/>
    <property type="match status" value="1"/>
</dbReference>
<feature type="active site" description="Charge relay system" evidence="5">
    <location>
        <position position="158"/>
    </location>
</feature>
<keyword evidence="2 5" id="KW-0645">Protease</keyword>
<keyword evidence="3 5" id="KW-0378">Hydrolase</keyword>
<evidence type="ECO:0000256" key="2">
    <source>
        <dbReference type="ARBA" id="ARBA00022670"/>
    </source>
</evidence>
<dbReference type="Pfam" id="PF04151">
    <property type="entry name" value="PPC"/>
    <property type="match status" value="2"/>
</dbReference>
<dbReference type="PANTHER" id="PTHR43806">
    <property type="entry name" value="PEPTIDASE S8"/>
    <property type="match status" value="1"/>
</dbReference>
<dbReference type="InterPro" id="IPR023828">
    <property type="entry name" value="Peptidase_S8_Ser-AS"/>
</dbReference>
<proteinExistence type="inferred from homology"/>
<dbReference type="PROSITE" id="PS00136">
    <property type="entry name" value="SUBTILASE_ASP"/>
    <property type="match status" value="1"/>
</dbReference>
<feature type="domain" description="Peptidase C-terminal archaeal/bacterial" evidence="10">
    <location>
        <begin position="432"/>
        <end position="497"/>
    </location>
</feature>
<sequence>MKLNTIVAGVLLATGTAGAYAGEFKTAPASSNAIKGQYIVVLKDDAVAENQGIFSSQANAKAVQALTDNLGMAYKAQVTRTYQKAIKGGVFQMSEAQAQKLAQDPRVELVEEDQIVSIAATQNNPTWGIDRVDQRNLPLSNSYTYNTGASNVNAYILDTGINNNHSDFGGRASSGYDFIDNDNNASDCQGHGTHVAGTVGSNTYGVAKDVNLIGVRVLDCQGSGSYSAIISGMDWVADNHVKPAVANMSLGGGSSSSVDNAVQGMTNAGVTVVVAAGNDNSNACNYSPARAASAITVGSTTSNDSRSSFSNYGNCLDIYAPGSSITSTSINGGSTSMSGTSMAAPHVAGIAALYLANNPNASVSQVTQAITDAATPNKVSDAKSGSPNLLAYSLFDGSNPDPDPDPDPTPGTELENGVAVGISGEQGSEKEFTFEVPAGATTVNFDMSGGSGDADLYVKFGSAPSSNDYDCRPYKNGNNESCQLNAQAGTYYVLVHGYSSYSNASLVASHNGNSEPDPDPDPNPGEGGEATLPNLSGFAGSWSHYYLDVPAGMSILDVQISGGAGDADLYVRRGAQPNLSAYDCRPYQWGNNESCSISNPAEDRYYISLYAYQSYSGVTLHVVWE</sequence>
<evidence type="ECO:0000256" key="4">
    <source>
        <dbReference type="ARBA" id="ARBA00022825"/>
    </source>
</evidence>
<feature type="region of interest" description="Disordered" evidence="7">
    <location>
        <begin position="390"/>
        <end position="414"/>
    </location>
</feature>
<dbReference type="PROSITE" id="PS51892">
    <property type="entry name" value="SUBTILASE"/>
    <property type="match status" value="1"/>
</dbReference>
<dbReference type="Proteomes" id="UP001501294">
    <property type="component" value="Unassembled WGS sequence"/>
</dbReference>
<dbReference type="Pfam" id="PF05922">
    <property type="entry name" value="Inhibitor_I9"/>
    <property type="match status" value="1"/>
</dbReference>
<dbReference type="SUPFAM" id="SSF89260">
    <property type="entry name" value="Collagen-binding domain"/>
    <property type="match status" value="1"/>
</dbReference>
<feature type="domain" description="Peptidase C-terminal archaeal/bacterial" evidence="10">
    <location>
        <begin position="545"/>
        <end position="611"/>
    </location>
</feature>
<evidence type="ECO:0000256" key="7">
    <source>
        <dbReference type="SAM" id="MobiDB-lite"/>
    </source>
</evidence>
<feature type="domain" description="Inhibitor I9" evidence="11">
    <location>
        <begin position="37"/>
        <end position="118"/>
    </location>
</feature>
<evidence type="ECO:0000313" key="13">
    <source>
        <dbReference type="Proteomes" id="UP001501294"/>
    </source>
</evidence>
<accession>A0ABP8HUH9</accession>
<dbReference type="InterPro" id="IPR050131">
    <property type="entry name" value="Peptidase_S8_subtilisin-like"/>
</dbReference>
<dbReference type="Gene3D" id="3.30.70.80">
    <property type="entry name" value="Peptidase S8 propeptide/proteinase inhibitor I9"/>
    <property type="match status" value="1"/>
</dbReference>
<reference evidence="13" key="1">
    <citation type="journal article" date="2019" name="Int. J. Syst. Evol. Microbiol.">
        <title>The Global Catalogue of Microorganisms (GCM) 10K type strain sequencing project: providing services to taxonomists for standard genome sequencing and annotation.</title>
        <authorList>
            <consortium name="The Broad Institute Genomics Platform"/>
            <consortium name="The Broad Institute Genome Sequencing Center for Infectious Disease"/>
            <person name="Wu L."/>
            <person name="Ma J."/>
        </authorList>
    </citation>
    <scope>NUCLEOTIDE SEQUENCE [LARGE SCALE GENOMIC DNA]</scope>
    <source>
        <strain evidence="13">JCM 17727</strain>
    </source>
</reference>
<evidence type="ECO:0000256" key="6">
    <source>
        <dbReference type="RuleBase" id="RU003355"/>
    </source>
</evidence>
<feature type="active site" description="Charge relay system" evidence="5">
    <location>
        <position position="191"/>
    </location>
</feature>
<keyword evidence="13" id="KW-1185">Reference proteome</keyword>
<dbReference type="PANTHER" id="PTHR43806:SF11">
    <property type="entry name" value="CEREVISIN-RELATED"/>
    <property type="match status" value="1"/>
</dbReference>
<dbReference type="CDD" id="cd04077">
    <property type="entry name" value="Peptidases_S8_PCSK9_ProteinaseK_like"/>
    <property type="match status" value="1"/>
</dbReference>
<dbReference type="InterPro" id="IPR023827">
    <property type="entry name" value="Peptidase_S8_Asp-AS"/>
</dbReference>
<organism evidence="12 13">
    <name type="scientific">Kangiella taiwanensis</name>
    <dbReference type="NCBI Taxonomy" id="1079179"/>
    <lineage>
        <taxon>Bacteria</taxon>
        <taxon>Pseudomonadati</taxon>
        <taxon>Pseudomonadota</taxon>
        <taxon>Gammaproteobacteria</taxon>
        <taxon>Kangiellales</taxon>
        <taxon>Kangiellaceae</taxon>
        <taxon>Kangiella</taxon>
    </lineage>
</organism>
<evidence type="ECO:0000256" key="8">
    <source>
        <dbReference type="SAM" id="SignalP"/>
    </source>
</evidence>
<evidence type="ECO:0000259" key="10">
    <source>
        <dbReference type="Pfam" id="PF04151"/>
    </source>
</evidence>
<evidence type="ECO:0000256" key="5">
    <source>
        <dbReference type="PROSITE-ProRule" id="PRU01240"/>
    </source>
</evidence>
<dbReference type="Gene3D" id="2.60.120.380">
    <property type="match status" value="2"/>
</dbReference>
<feature type="domain" description="Peptidase S8/S53" evidence="9">
    <location>
        <begin position="156"/>
        <end position="377"/>
    </location>
</feature>
<dbReference type="PROSITE" id="PS00138">
    <property type="entry name" value="SUBTILASE_SER"/>
    <property type="match status" value="1"/>
</dbReference>
<evidence type="ECO:0000256" key="3">
    <source>
        <dbReference type="ARBA" id="ARBA00022801"/>
    </source>
</evidence>
<dbReference type="InterPro" id="IPR010259">
    <property type="entry name" value="S8pro/Inhibitor_I9"/>
</dbReference>
<feature type="chain" id="PRO_5045077733" evidence="8">
    <location>
        <begin position="20"/>
        <end position="625"/>
    </location>
</feature>
<dbReference type="EMBL" id="BAABFU010000001">
    <property type="protein sequence ID" value="GAA4344644.1"/>
    <property type="molecule type" value="Genomic_DNA"/>
</dbReference>
<dbReference type="InterPro" id="IPR007280">
    <property type="entry name" value="Peptidase_C_arc/bac"/>
</dbReference>
<dbReference type="PRINTS" id="PR00723">
    <property type="entry name" value="SUBTILISIN"/>
</dbReference>
<evidence type="ECO:0000259" key="11">
    <source>
        <dbReference type="Pfam" id="PF05922"/>
    </source>
</evidence>
<comment type="caution">
    <text evidence="12">The sequence shown here is derived from an EMBL/GenBank/DDBJ whole genome shotgun (WGS) entry which is preliminary data.</text>
</comment>
<dbReference type="SUPFAM" id="SSF52743">
    <property type="entry name" value="Subtilisin-like"/>
    <property type="match status" value="1"/>
</dbReference>
<dbReference type="RefSeq" id="WP_223577233.1">
    <property type="nucleotide sequence ID" value="NZ_BAABFU010000001.1"/>
</dbReference>
<dbReference type="Pfam" id="PF00082">
    <property type="entry name" value="Peptidase_S8"/>
    <property type="match status" value="1"/>
</dbReference>
<dbReference type="InterPro" id="IPR036852">
    <property type="entry name" value="Peptidase_S8/S53_dom_sf"/>
</dbReference>
<keyword evidence="8" id="KW-0732">Signal</keyword>